<name>A0AAE3ZR02_9ACTN</name>
<evidence type="ECO:0000313" key="1">
    <source>
        <dbReference type="EMBL" id="MDR7323379.1"/>
    </source>
</evidence>
<proteinExistence type="predicted"/>
<keyword evidence="2" id="KW-1185">Reference proteome</keyword>
<dbReference type="AlphaFoldDB" id="A0AAE3ZR02"/>
<comment type="caution">
    <text evidence="1">The sequence shown here is derived from an EMBL/GenBank/DDBJ whole genome shotgun (WGS) entry which is preliminary data.</text>
</comment>
<sequence length="127" mass="13691">MADLFELTELADYLQQGPLDEASATVARRKASGWLRSATKLTAWPDPVPDDLWGWAIELAALAYDNPAMLASEQVGATSRTADRGRLAAILDAARAAYLDPATAGGGPLHSFPEPDWQWQGGIVTRR</sequence>
<dbReference type="EMBL" id="JAVDYC010000001">
    <property type="protein sequence ID" value="MDR7323379.1"/>
    <property type="molecule type" value="Genomic_DNA"/>
</dbReference>
<accession>A0AAE3ZR02</accession>
<evidence type="ECO:0000313" key="2">
    <source>
        <dbReference type="Proteomes" id="UP001183629"/>
    </source>
</evidence>
<reference evidence="1 2" key="1">
    <citation type="submission" date="2023-07" db="EMBL/GenBank/DDBJ databases">
        <title>Sequencing the genomes of 1000 actinobacteria strains.</title>
        <authorList>
            <person name="Klenk H.-P."/>
        </authorList>
    </citation>
    <scope>NUCLEOTIDE SEQUENCE [LARGE SCALE GENOMIC DNA]</scope>
    <source>
        <strain evidence="1 2">DSM 44711</strain>
    </source>
</reference>
<organism evidence="1 2">
    <name type="scientific">Catenuloplanes niger</name>
    <dbReference type="NCBI Taxonomy" id="587534"/>
    <lineage>
        <taxon>Bacteria</taxon>
        <taxon>Bacillati</taxon>
        <taxon>Actinomycetota</taxon>
        <taxon>Actinomycetes</taxon>
        <taxon>Micromonosporales</taxon>
        <taxon>Micromonosporaceae</taxon>
        <taxon>Catenuloplanes</taxon>
    </lineage>
</organism>
<protein>
    <submittedName>
        <fullName evidence="1">Uncharacterized protein</fullName>
    </submittedName>
</protein>
<dbReference type="Proteomes" id="UP001183629">
    <property type="component" value="Unassembled WGS sequence"/>
</dbReference>
<dbReference type="RefSeq" id="WP_310415168.1">
    <property type="nucleotide sequence ID" value="NZ_JAVDYC010000001.1"/>
</dbReference>
<gene>
    <name evidence="1" type="ORF">J2S44_003629</name>
</gene>